<accession>A0AC35THE7</accession>
<name>A0AC35THE7_9BILA</name>
<reference evidence="2" key="1">
    <citation type="submission" date="2016-11" db="UniProtKB">
        <authorList>
            <consortium name="WormBaseParasite"/>
        </authorList>
    </citation>
    <scope>IDENTIFICATION</scope>
    <source>
        <strain evidence="2">KR3021</strain>
    </source>
</reference>
<proteinExistence type="predicted"/>
<evidence type="ECO:0000313" key="2">
    <source>
        <dbReference type="WBParaSite" id="RSKR_0000053800.1"/>
    </source>
</evidence>
<organism evidence="1 2">
    <name type="scientific">Rhabditophanes sp. KR3021</name>
    <dbReference type="NCBI Taxonomy" id="114890"/>
    <lineage>
        <taxon>Eukaryota</taxon>
        <taxon>Metazoa</taxon>
        <taxon>Ecdysozoa</taxon>
        <taxon>Nematoda</taxon>
        <taxon>Chromadorea</taxon>
        <taxon>Rhabditida</taxon>
        <taxon>Tylenchina</taxon>
        <taxon>Panagrolaimomorpha</taxon>
        <taxon>Strongyloidoidea</taxon>
        <taxon>Alloionematidae</taxon>
        <taxon>Rhabditophanes</taxon>
    </lineage>
</organism>
<dbReference type="Proteomes" id="UP000095286">
    <property type="component" value="Unplaced"/>
</dbReference>
<protein>
    <submittedName>
        <fullName evidence="2">DNA primase large subunit</fullName>
    </submittedName>
</protein>
<dbReference type="WBParaSite" id="RSKR_0000053800.1">
    <property type="protein sequence ID" value="RSKR_0000053800.1"/>
    <property type="gene ID" value="RSKR_0000053800"/>
</dbReference>
<evidence type="ECO:0000313" key="1">
    <source>
        <dbReference type="Proteomes" id="UP000095286"/>
    </source>
</evidence>
<sequence>MDFGNKNSIKKVYRKDGTKVITQETGEDKKFAFQLYKDAPTGDCDLSNLERVSYSRLKMLKKVGELGNHYANKGPDYNSKMFVLYEEFKKLMVMGSSSSNEKVTIEYNNDWISHFFLCFAFCRNEEDREWFIKQELDLFRYRFTHILAGDRQSILAGSGLEFEKMEDREKNELVDVLMDAGGLHKFDVQKNEYYKMDFLHALSLVRRRKIYLCNGIAYVNSNDIAVVLSDILRSTMDERMKKLQKKIPTLGEEERLVNIGKKIANIRVSGKAFEPSNTDDSIVPQRINEISKASFPPCMRRIQRKLVVEGHLKYGARIQYTPFLQALGMTLDNALIYFRGSFAKTTSFKDFEKKYEYSIKHVYGKEGHGRVMNPFSCSKIITSASGAGDCNGCPFQNTDKKDMDDLLDSWGLTREQSFKVKAQVTSRQYQIACTKAFEFVHGMDEQALGQTIQHPNEYFKFSQEVLTGKRSKTYYQGESMEFNVAAPATAPLLKENVEPMEVDKQ</sequence>